<evidence type="ECO:0000313" key="5">
    <source>
        <dbReference type="EMBL" id="MFC6316241.1"/>
    </source>
</evidence>
<evidence type="ECO:0000259" key="4">
    <source>
        <dbReference type="Pfam" id="PF11797"/>
    </source>
</evidence>
<reference evidence="6" key="1">
    <citation type="journal article" date="2019" name="Int. J. Syst. Evol. Microbiol.">
        <title>The Global Catalogue of Microorganisms (GCM) 10K type strain sequencing project: providing services to taxonomists for standard genome sequencing and annotation.</title>
        <authorList>
            <consortium name="The Broad Institute Genomics Platform"/>
            <consortium name="The Broad Institute Genome Sequencing Center for Infectious Disease"/>
            <person name="Wu L."/>
            <person name="Ma J."/>
        </authorList>
    </citation>
    <scope>NUCLEOTIDE SEQUENCE [LARGE SCALE GENOMIC DNA]</scope>
    <source>
        <strain evidence="6">CCM 8897</strain>
    </source>
</reference>
<feature type="domain" description="WxL Interacting Protein host binding" evidence="4">
    <location>
        <begin position="167"/>
        <end position="301"/>
    </location>
</feature>
<organism evidence="5 6">
    <name type="scientific">Lapidilactobacillus achengensis</name>
    <dbReference type="NCBI Taxonomy" id="2486000"/>
    <lineage>
        <taxon>Bacteria</taxon>
        <taxon>Bacillati</taxon>
        <taxon>Bacillota</taxon>
        <taxon>Bacilli</taxon>
        <taxon>Lactobacillales</taxon>
        <taxon>Lactobacillaceae</taxon>
        <taxon>Lapidilactobacillus</taxon>
    </lineage>
</organism>
<dbReference type="Pfam" id="PF06030">
    <property type="entry name" value="WxLIP_PGBD"/>
    <property type="match status" value="1"/>
</dbReference>
<proteinExistence type="predicted"/>
<evidence type="ECO:0000259" key="3">
    <source>
        <dbReference type="Pfam" id="PF06030"/>
    </source>
</evidence>
<evidence type="ECO:0000256" key="2">
    <source>
        <dbReference type="SAM" id="SignalP"/>
    </source>
</evidence>
<evidence type="ECO:0000313" key="6">
    <source>
        <dbReference type="Proteomes" id="UP001596310"/>
    </source>
</evidence>
<feature type="transmembrane region" description="Helical" evidence="1">
    <location>
        <begin position="315"/>
        <end position="336"/>
    </location>
</feature>
<keyword evidence="2" id="KW-0732">Signal</keyword>
<gene>
    <name evidence="5" type="ORF">ACFQHW_11755</name>
</gene>
<feature type="signal peptide" evidence="2">
    <location>
        <begin position="1"/>
        <end position="23"/>
    </location>
</feature>
<feature type="domain" description="WxL Interacting Protein peptidoglycan binding" evidence="3">
    <location>
        <begin position="35"/>
        <end position="157"/>
    </location>
</feature>
<keyword evidence="1" id="KW-0812">Transmembrane</keyword>
<evidence type="ECO:0000256" key="1">
    <source>
        <dbReference type="SAM" id="Phobius"/>
    </source>
</evidence>
<keyword evidence="1" id="KW-0472">Membrane</keyword>
<keyword evidence="6" id="KW-1185">Reference proteome</keyword>
<dbReference type="Pfam" id="PF11797">
    <property type="entry name" value="WxLIP_HBD"/>
    <property type="match status" value="1"/>
</dbReference>
<dbReference type="Proteomes" id="UP001596310">
    <property type="component" value="Unassembled WGS sequence"/>
</dbReference>
<comment type="caution">
    <text evidence="5">The sequence shown here is derived from an EMBL/GenBank/DDBJ whole genome shotgun (WGS) entry which is preliminary data.</text>
</comment>
<dbReference type="InterPro" id="IPR010317">
    <property type="entry name" value="WxLIP_PGBD"/>
</dbReference>
<sequence>MKLKKLLALVVSLVTLTVIGVTARPVAAQTSGSEFTISPVFSDQQSSETDDYFSYLAQPAAVLPVAVNLQNLSSDQAHQFEIRLVTATTTDQGKINYHPTKKQRDATATTTLPELVQDGATIKQVTLQPGAVEKISFDLTVPKNGLKGTVLGSIFVRRIDQEKNEDSIGILNEFSMLVPVLLKSATNPVKKPELQLEAISLDSSGGAAYLKTPVHNLAPVMFGKIKIVAQVTKKGQTKVLLTQTDQNYEMAPNSTMDYHVATGGQTLAPGKYTMQVKLTSGAQTFQLTKDFTIKAGQRQTVEKTLQTDNRTQSRLWLWLIIGGLLLVIAVLLILLLRKRTKKQRD</sequence>
<protein>
    <submittedName>
        <fullName evidence="5">WxL protein host-binding domain-containing protein</fullName>
    </submittedName>
</protein>
<dbReference type="InterPro" id="IPR021759">
    <property type="entry name" value="WxLIP_HBD"/>
</dbReference>
<accession>A0ABW1URE6</accession>
<dbReference type="EMBL" id="JBHSSM010000028">
    <property type="protein sequence ID" value="MFC6316241.1"/>
    <property type="molecule type" value="Genomic_DNA"/>
</dbReference>
<dbReference type="RefSeq" id="WP_125602262.1">
    <property type="nucleotide sequence ID" value="NZ_JBHSSM010000028.1"/>
</dbReference>
<name>A0ABW1URE6_9LACO</name>
<keyword evidence="1" id="KW-1133">Transmembrane helix</keyword>
<feature type="chain" id="PRO_5047147150" evidence="2">
    <location>
        <begin position="24"/>
        <end position="345"/>
    </location>
</feature>